<dbReference type="AlphaFoldDB" id="A0AAJ1IIQ5"/>
<keyword evidence="6" id="KW-0464">Manganese</keyword>
<keyword evidence="5" id="KW-0378">Hydrolase</keyword>
<dbReference type="EMBL" id="JAQQAL010000021">
    <property type="protein sequence ID" value="MDC7226971.1"/>
    <property type="molecule type" value="Genomic_DNA"/>
</dbReference>
<organism evidence="9 10">
    <name type="scientific">Candidatus Thalassospirochaeta sargassi</name>
    <dbReference type="NCBI Taxonomy" id="3119039"/>
    <lineage>
        <taxon>Bacteria</taxon>
        <taxon>Pseudomonadati</taxon>
        <taxon>Spirochaetota</taxon>
        <taxon>Spirochaetia</taxon>
        <taxon>Spirochaetales</taxon>
        <taxon>Spirochaetaceae</taxon>
        <taxon>Candidatus Thalassospirochaeta</taxon>
    </lineage>
</organism>
<dbReference type="PANTHER" id="PTHR12260:SF6">
    <property type="entry name" value="DAMAGE-CONTROL PHOSPHATASE ARMT1"/>
    <property type="match status" value="1"/>
</dbReference>
<evidence type="ECO:0000313" key="9">
    <source>
        <dbReference type="EMBL" id="MDC7226971.1"/>
    </source>
</evidence>
<protein>
    <submittedName>
        <fullName evidence="9">ARMT1-like domain-containing protein</fullName>
    </submittedName>
</protein>
<evidence type="ECO:0000256" key="7">
    <source>
        <dbReference type="ARBA" id="ARBA00048809"/>
    </source>
</evidence>
<dbReference type="InterPro" id="IPR039763">
    <property type="entry name" value="ARMT1"/>
</dbReference>
<evidence type="ECO:0000256" key="4">
    <source>
        <dbReference type="ARBA" id="ARBA00022723"/>
    </source>
</evidence>
<dbReference type="InterPro" id="IPR036075">
    <property type="entry name" value="ARMT-1-like_metal-bd_sf"/>
</dbReference>
<evidence type="ECO:0000256" key="3">
    <source>
        <dbReference type="ARBA" id="ARBA00009519"/>
    </source>
</evidence>
<dbReference type="GO" id="GO:0016791">
    <property type="term" value="F:phosphatase activity"/>
    <property type="evidence" value="ECO:0007669"/>
    <property type="project" value="TreeGrafter"/>
</dbReference>
<feature type="domain" description="Damage-control phosphatase ARMT1-like metal-binding" evidence="8">
    <location>
        <begin position="28"/>
        <end position="385"/>
    </location>
</feature>
<proteinExistence type="inferred from homology"/>
<sequence>MKSPKNENEYRPAEAILSDPSNPFAHYTVKVRLPAIIDRVIEDNPDIGAHSVKALKKLRQDLLNNMPMRMFAPPAPDYEQWSSYFKDHEQRLGHSATWQHAEWFFLEHFFFRSILSAVDYWKTGLDPFRSAKTRELNALQHKKQIDTILSSRSNPLHIDVLADDFTHRLSFGLWGNQIDLSHDESQAHAAERQTTLLTANNLIVDDTASICRLALQASKPIHIVCDNAGTELTADLCIADWFIKNRSIKVYLHVKEQPTYVSDATENDVEDLIKMLGSTAGPRARLEFADRLIEAKESGNLMVKPEIFWNSPLFFNSLPERIQQAFSDAGIIFIKGDMNYRRLLSDRIVPAADPLSHWAAHLPAPAVILRTMKSDPVAGVSSVRLDSLEKEHPDWRTSGRHGLIQLL</sequence>
<comment type="cofactor">
    <cofactor evidence="2">
        <name>Mn(2+)</name>
        <dbReference type="ChEBI" id="CHEBI:29035"/>
    </cofactor>
</comment>
<keyword evidence="4" id="KW-0479">Metal-binding</keyword>
<evidence type="ECO:0000256" key="6">
    <source>
        <dbReference type="ARBA" id="ARBA00023211"/>
    </source>
</evidence>
<dbReference type="Gene3D" id="1.20.930.60">
    <property type="match status" value="1"/>
</dbReference>
<evidence type="ECO:0000256" key="5">
    <source>
        <dbReference type="ARBA" id="ARBA00022801"/>
    </source>
</evidence>
<comment type="caution">
    <text evidence="9">The sequence shown here is derived from an EMBL/GenBank/DDBJ whole genome shotgun (WGS) entry which is preliminary data.</text>
</comment>
<comment type="catalytic activity">
    <reaction evidence="7">
        <text>beta-D-fructose 6-phosphate = dihydroxyacetone + D-glyceraldehyde 3-phosphate</text>
        <dbReference type="Rhea" id="RHEA:28002"/>
        <dbReference type="ChEBI" id="CHEBI:16016"/>
        <dbReference type="ChEBI" id="CHEBI:57634"/>
        <dbReference type="ChEBI" id="CHEBI:59776"/>
    </reaction>
</comment>
<gene>
    <name evidence="9" type="ORF">PQJ61_09430</name>
</gene>
<accession>A0AAJ1IIQ5</accession>
<evidence type="ECO:0000259" key="8">
    <source>
        <dbReference type="Pfam" id="PF01937"/>
    </source>
</evidence>
<reference evidence="9 10" key="1">
    <citation type="submission" date="2022-12" db="EMBL/GenBank/DDBJ databases">
        <title>Metagenome assembled genome from gulf of manar.</title>
        <authorList>
            <person name="Kohli P."/>
            <person name="Pk S."/>
            <person name="Venkata Ramana C."/>
            <person name="Sasikala C."/>
        </authorList>
    </citation>
    <scope>NUCLEOTIDE SEQUENCE [LARGE SCALE GENOMIC DNA]</scope>
    <source>
        <strain evidence="9">JB008</strain>
    </source>
</reference>
<dbReference type="SUPFAM" id="SSF111321">
    <property type="entry name" value="AF1104-like"/>
    <property type="match status" value="1"/>
</dbReference>
<comment type="similarity">
    <text evidence="3">Belongs to the damage-control phosphatase family. Sugar phosphate phosphatase III subfamily.</text>
</comment>
<evidence type="ECO:0000313" key="10">
    <source>
        <dbReference type="Proteomes" id="UP001221217"/>
    </source>
</evidence>
<evidence type="ECO:0000256" key="1">
    <source>
        <dbReference type="ARBA" id="ARBA00001326"/>
    </source>
</evidence>
<comment type="catalytic activity">
    <reaction evidence="1">
        <text>beta-D-fructose 1-phosphate + H2O = D-fructose + phosphate</text>
        <dbReference type="Rhea" id="RHEA:35603"/>
        <dbReference type="ChEBI" id="CHEBI:15377"/>
        <dbReference type="ChEBI" id="CHEBI:37721"/>
        <dbReference type="ChEBI" id="CHEBI:43474"/>
        <dbReference type="ChEBI" id="CHEBI:138881"/>
    </reaction>
</comment>
<dbReference type="GO" id="GO:0046872">
    <property type="term" value="F:metal ion binding"/>
    <property type="evidence" value="ECO:0007669"/>
    <property type="project" value="UniProtKB-KW"/>
</dbReference>
<dbReference type="Pfam" id="PF01937">
    <property type="entry name" value="ARMT1-like_dom"/>
    <property type="match status" value="1"/>
</dbReference>
<dbReference type="GO" id="GO:0006974">
    <property type="term" value="P:DNA damage response"/>
    <property type="evidence" value="ECO:0007669"/>
    <property type="project" value="TreeGrafter"/>
</dbReference>
<evidence type="ECO:0000256" key="2">
    <source>
        <dbReference type="ARBA" id="ARBA00001936"/>
    </source>
</evidence>
<dbReference type="InterPro" id="IPR002791">
    <property type="entry name" value="ARMT1-like_metal-bd"/>
</dbReference>
<dbReference type="Gene3D" id="3.40.50.10880">
    <property type="entry name" value="Uncharacterised protein PF01937, DUF89, domain 3"/>
    <property type="match status" value="1"/>
</dbReference>
<dbReference type="Proteomes" id="UP001221217">
    <property type="component" value="Unassembled WGS sequence"/>
</dbReference>
<dbReference type="PANTHER" id="PTHR12260">
    <property type="entry name" value="DAMAGE-CONTROL PHOSPHATASE ARMT1"/>
    <property type="match status" value="1"/>
</dbReference>
<name>A0AAJ1IIQ5_9SPIO</name>